<dbReference type="AlphaFoldDB" id="Q82C08"/>
<accession>Q82C08</accession>
<dbReference type="Proteomes" id="UP000000428">
    <property type="component" value="Chromosome"/>
</dbReference>
<sequence length="124" mass="13852">MLGCPARLESRGRERLVPDRRSERIRARSAGVPDVKGLVVIDPEAPGGCRKVSYGPVVNGRPLRSPAMRKLIGNLVKDQVRWAEREAKEAAWVERQMATAPPLTMVQTQMLRRVKTDLTRAAQL</sequence>
<protein>
    <submittedName>
        <fullName evidence="1">Uncharacterized protein</fullName>
    </submittedName>
</protein>
<dbReference type="EMBL" id="BA000030">
    <property type="protein sequence ID" value="BAC73258.1"/>
    <property type="molecule type" value="Genomic_DNA"/>
</dbReference>
<name>Q82C08_STRAW</name>
<reference evidence="1 2" key="1">
    <citation type="journal article" date="2001" name="Proc. Natl. Acad. Sci. U.S.A.">
        <title>Genome sequence of an industrial microorganism Streptomyces avermitilis: deducing the ability of producing secondary metabolites.</title>
        <authorList>
            <person name="Omura S."/>
            <person name="Ikeda H."/>
            <person name="Ishikawa J."/>
            <person name="Hanamoto A."/>
            <person name="Takahashi C."/>
            <person name="Shinose M."/>
            <person name="Takahashi Y."/>
            <person name="Horikawa H."/>
            <person name="Nakazawa H."/>
            <person name="Osonoe T."/>
            <person name="Kikuchi H."/>
            <person name="Shiba T."/>
            <person name="Sakaki Y."/>
            <person name="Hattori M."/>
        </authorList>
    </citation>
    <scope>NUCLEOTIDE SEQUENCE [LARGE SCALE GENOMIC DNA]</scope>
    <source>
        <strain evidence="2">ATCC 31267 / DSM 46492 / JCM 5070 / NBRC 14893 / NCIMB 12804 / NRRL 8165 / MA-4680</strain>
    </source>
</reference>
<organism evidence="1 2">
    <name type="scientific">Streptomyces avermitilis (strain ATCC 31267 / DSM 46492 / JCM 5070 / NBRC 14893 / NCIMB 12804 / NRRL 8165 / MA-4680)</name>
    <dbReference type="NCBI Taxonomy" id="227882"/>
    <lineage>
        <taxon>Bacteria</taxon>
        <taxon>Bacillati</taxon>
        <taxon>Actinomycetota</taxon>
        <taxon>Actinomycetes</taxon>
        <taxon>Kitasatosporales</taxon>
        <taxon>Streptomycetaceae</taxon>
        <taxon>Streptomyces</taxon>
    </lineage>
</organism>
<proteinExistence type="predicted"/>
<dbReference type="HOGENOM" id="CLU_2002540_0_0_11"/>
<gene>
    <name evidence="1" type="ORF">SAVERM_5546</name>
</gene>
<evidence type="ECO:0000313" key="1">
    <source>
        <dbReference type="EMBL" id="BAC73258.1"/>
    </source>
</evidence>
<reference evidence="1 2" key="2">
    <citation type="journal article" date="2003" name="Nat. Biotechnol.">
        <title>Complete genome sequence and comparative analysis of the industrial microorganism Streptomyces avermitilis.</title>
        <authorList>
            <person name="Ikeda H."/>
            <person name="Ishikawa J."/>
            <person name="Hanamoto A."/>
            <person name="Shinose M."/>
            <person name="Kikuchi H."/>
            <person name="Shiba T."/>
            <person name="Sakaki Y."/>
            <person name="Hattori M."/>
            <person name="Omura S."/>
        </authorList>
    </citation>
    <scope>NUCLEOTIDE SEQUENCE [LARGE SCALE GENOMIC DNA]</scope>
    <source>
        <strain evidence="2">ATCC 31267 / DSM 46492 / JCM 5070 / NBRC 14893 / NCIMB 12804 / NRRL 8165 / MA-4680</strain>
    </source>
</reference>
<evidence type="ECO:0000313" key="2">
    <source>
        <dbReference type="Proteomes" id="UP000000428"/>
    </source>
</evidence>
<reference evidence="1 2" key="3">
    <citation type="journal article" date="2014" name="J. Ind. Microbiol. Biotechnol.">
        <title>Genome mining of the Streptomyces avermitilis genome and development of genome-minimized hosts for heterologous expression of biosynthetic gene clusters.</title>
        <authorList>
            <person name="Ikeda H."/>
            <person name="Shin-ya K."/>
            <person name="Omura S."/>
        </authorList>
    </citation>
    <scope>NUCLEOTIDE SEQUENCE [LARGE SCALE GENOMIC DNA]</scope>
    <source>
        <strain evidence="2">ATCC 31267 / DSM 46492 / JCM 5070 / NBRC 14893 / NCIMB 12804 / NRRL 8165 / MA-4680</strain>
    </source>
</reference>
<keyword evidence="2" id="KW-1185">Reference proteome</keyword>
<dbReference type="KEGG" id="sma:SAVERM_5546"/>